<protein>
    <recommendedName>
        <fullName evidence="3">Endoplasmic reticulum metallopeptidase 1-like C-terminal domain-containing protein</fullName>
    </recommendedName>
</protein>
<keyword evidence="2" id="KW-0472">Membrane</keyword>
<keyword evidence="2" id="KW-0812">Transmembrane</keyword>
<feature type="transmembrane region" description="Helical" evidence="2">
    <location>
        <begin position="45"/>
        <end position="64"/>
    </location>
</feature>
<feature type="domain" description="Endoplasmic reticulum metallopeptidase 1-like C-terminal" evidence="3">
    <location>
        <begin position="106"/>
        <end position="198"/>
    </location>
</feature>
<comment type="caution">
    <text evidence="4">The sequence shown here is derived from an EMBL/GenBank/DDBJ whole genome shotgun (WGS) entry which is preliminary data.</text>
</comment>
<comment type="similarity">
    <text evidence="1">Belongs to the peptidase M28 family.</text>
</comment>
<dbReference type="Proteomes" id="UP000436088">
    <property type="component" value="Unassembled WGS sequence"/>
</dbReference>
<evidence type="ECO:0000313" key="5">
    <source>
        <dbReference type="Proteomes" id="UP000436088"/>
    </source>
</evidence>
<dbReference type="EMBL" id="VEPZ02000876">
    <property type="protein sequence ID" value="KAE8713497.1"/>
    <property type="molecule type" value="Genomic_DNA"/>
</dbReference>
<dbReference type="AlphaFoldDB" id="A0A6A3BBR5"/>
<feature type="transmembrane region" description="Helical" evidence="2">
    <location>
        <begin position="12"/>
        <end position="33"/>
    </location>
</feature>
<keyword evidence="2" id="KW-1133">Transmembrane helix</keyword>
<evidence type="ECO:0000313" key="4">
    <source>
        <dbReference type="EMBL" id="KAE8713497.1"/>
    </source>
</evidence>
<name>A0A6A3BBR5_HIBSY</name>
<evidence type="ECO:0000256" key="2">
    <source>
        <dbReference type="SAM" id="Phobius"/>
    </source>
</evidence>
<proteinExistence type="inferred from homology"/>
<evidence type="ECO:0000256" key="1">
    <source>
        <dbReference type="ARBA" id="ARBA00010918"/>
    </source>
</evidence>
<accession>A0A6A3BBR5</accession>
<reference evidence="4" key="1">
    <citation type="submission" date="2019-09" db="EMBL/GenBank/DDBJ databases">
        <title>Draft genome information of white flower Hibiscus syriacus.</title>
        <authorList>
            <person name="Kim Y.-M."/>
        </authorList>
    </citation>
    <scope>NUCLEOTIDE SEQUENCE [LARGE SCALE GENOMIC DNA]</scope>
    <source>
        <strain evidence="4">YM2019G1</strain>
    </source>
</reference>
<evidence type="ECO:0000259" key="3">
    <source>
        <dbReference type="Pfam" id="PF22248"/>
    </source>
</evidence>
<organism evidence="4 5">
    <name type="scientific">Hibiscus syriacus</name>
    <name type="common">Rose of Sharon</name>
    <dbReference type="NCBI Taxonomy" id="106335"/>
    <lineage>
        <taxon>Eukaryota</taxon>
        <taxon>Viridiplantae</taxon>
        <taxon>Streptophyta</taxon>
        <taxon>Embryophyta</taxon>
        <taxon>Tracheophyta</taxon>
        <taxon>Spermatophyta</taxon>
        <taxon>Magnoliopsida</taxon>
        <taxon>eudicotyledons</taxon>
        <taxon>Gunneridae</taxon>
        <taxon>Pentapetalae</taxon>
        <taxon>rosids</taxon>
        <taxon>malvids</taxon>
        <taxon>Malvales</taxon>
        <taxon>Malvaceae</taxon>
        <taxon>Malvoideae</taxon>
        <taxon>Hibiscus</taxon>
    </lineage>
</organism>
<gene>
    <name evidence="4" type="ORF">F3Y22_tig00110206pilonHSYRG00003</name>
</gene>
<dbReference type="Pfam" id="PF22248">
    <property type="entry name" value="ERMP1_C"/>
    <property type="match status" value="1"/>
</dbReference>
<sequence length="210" mass="22874">MIFKVMPAGNHIPDIVVAAIVGVATGWWAGPLIPIVGKWLARSSILQFLLHLSVIALALSSQFFPYSTDAPKRVVLQHTFLTADANRVVDSSYDFSVVDSNSLLSMKFPARSDEILKQYAQFPHLYTNKPQLTSSNGSRRVYLELSLGSLKEVWVAVLNITGPLSNWSFADNKLPVPETIEGGPPSYMCRLSGASHENGTSGCRAAALEI</sequence>
<dbReference type="InterPro" id="IPR053973">
    <property type="entry name" value="ERMP1-like_C"/>
</dbReference>
<keyword evidence="5" id="KW-1185">Reference proteome</keyword>